<keyword evidence="3" id="KW-1185">Reference proteome</keyword>
<dbReference type="InParanoid" id="A0A3N1HT73"/>
<dbReference type="GO" id="GO:0004527">
    <property type="term" value="F:exonuclease activity"/>
    <property type="evidence" value="ECO:0007669"/>
    <property type="project" value="UniProtKB-KW"/>
</dbReference>
<dbReference type="Gene3D" id="3.60.10.10">
    <property type="entry name" value="Endonuclease/exonuclease/phosphatase"/>
    <property type="match status" value="1"/>
</dbReference>
<dbReference type="InterPro" id="IPR005135">
    <property type="entry name" value="Endo/exonuclease/phosphatase"/>
</dbReference>
<feature type="domain" description="Endonuclease/exonuclease/phosphatase" evidence="1">
    <location>
        <begin position="14"/>
        <end position="228"/>
    </location>
</feature>
<keyword evidence="2" id="KW-0269">Exonuclease</keyword>
<organism evidence="2 3">
    <name type="scientific">Pseudokineococcus lusitanus</name>
    <dbReference type="NCBI Taxonomy" id="763993"/>
    <lineage>
        <taxon>Bacteria</taxon>
        <taxon>Bacillati</taxon>
        <taxon>Actinomycetota</taxon>
        <taxon>Actinomycetes</taxon>
        <taxon>Kineosporiales</taxon>
        <taxon>Kineosporiaceae</taxon>
        <taxon>Pseudokineococcus</taxon>
    </lineage>
</organism>
<evidence type="ECO:0000259" key="1">
    <source>
        <dbReference type="Pfam" id="PF03372"/>
    </source>
</evidence>
<dbReference type="OrthoDB" id="3820230at2"/>
<dbReference type="EMBL" id="RJKN01000001">
    <property type="protein sequence ID" value="ROP45701.1"/>
    <property type="molecule type" value="Genomic_DNA"/>
</dbReference>
<keyword evidence="2" id="KW-0255">Endonuclease</keyword>
<comment type="caution">
    <text evidence="2">The sequence shown here is derived from an EMBL/GenBank/DDBJ whole genome shotgun (WGS) entry which is preliminary data.</text>
</comment>
<dbReference type="Proteomes" id="UP000276232">
    <property type="component" value="Unassembled WGS sequence"/>
</dbReference>
<reference evidence="2 3" key="1">
    <citation type="journal article" date="2015" name="Stand. Genomic Sci.">
        <title>Genomic Encyclopedia of Bacterial and Archaeal Type Strains, Phase III: the genomes of soil and plant-associated and newly described type strains.</title>
        <authorList>
            <person name="Whitman W.B."/>
            <person name="Woyke T."/>
            <person name="Klenk H.P."/>
            <person name="Zhou Y."/>
            <person name="Lilburn T.G."/>
            <person name="Beck B.J."/>
            <person name="De Vos P."/>
            <person name="Vandamme P."/>
            <person name="Eisen J.A."/>
            <person name="Garrity G."/>
            <person name="Hugenholtz P."/>
            <person name="Kyrpides N.C."/>
        </authorList>
    </citation>
    <scope>NUCLEOTIDE SEQUENCE [LARGE SCALE GENOMIC DNA]</scope>
    <source>
        <strain evidence="2 3">CECT 7306</strain>
    </source>
</reference>
<dbReference type="RefSeq" id="WP_123378422.1">
    <property type="nucleotide sequence ID" value="NZ_RJKN01000001.1"/>
</dbReference>
<proteinExistence type="predicted"/>
<sequence length="243" mass="24717">MTAGRAPGTTLRVLTWNVHGLRAGADAVAGVLRDAGCDVALLQEGPRGPRTLPRAADLARRAGMLVGAAGRPAAGAVVLVAARLDVLAAAATELPVRGLRMPVRGSATALVAPPGGAPVVVSSAHLGLSEDERADHVRRLQPLPDDVVGRAPGAVPRVVGVDLNERPGGPSWSTLLPDAEDCWAVAGRDGDGATYPAARPRQRIDALLVRGARVLATTVPAVDGASDHRPVVADLAVGDPVRA</sequence>
<dbReference type="InterPro" id="IPR036691">
    <property type="entry name" value="Endo/exonu/phosph_ase_sf"/>
</dbReference>
<accession>A0A3N1HT73</accession>
<gene>
    <name evidence="2" type="ORF">EDC03_0306</name>
</gene>
<dbReference type="Pfam" id="PF03372">
    <property type="entry name" value="Exo_endo_phos"/>
    <property type="match status" value="1"/>
</dbReference>
<evidence type="ECO:0000313" key="3">
    <source>
        <dbReference type="Proteomes" id="UP000276232"/>
    </source>
</evidence>
<keyword evidence="2" id="KW-0378">Hydrolase</keyword>
<dbReference type="AlphaFoldDB" id="A0A3N1HT73"/>
<protein>
    <submittedName>
        <fullName evidence="2">Endonuclease/exonuclease/phosphatase family metal-dependent hydrolase</fullName>
    </submittedName>
</protein>
<name>A0A3N1HT73_9ACTN</name>
<evidence type="ECO:0000313" key="2">
    <source>
        <dbReference type="EMBL" id="ROP45701.1"/>
    </source>
</evidence>
<keyword evidence="2" id="KW-0540">Nuclease</keyword>
<dbReference type="SUPFAM" id="SSF56219">
    <property type="entry name" value="DNase I-like"/>
    <property type="match status" value="1"/>
</dbReference>
<dbReference type="GO" id="GO:0004519">
    <property type="term" value="F:endonuclease activity"/>
    <property type="evidence" value="ECO:0007669"/>
    <property type="project" value="UniProtKB-KW"/>
</dbReference>